<comment type="caution">
    <text evidence="1">The sequence shown here is derived from an EMBL/GenBank/DDBJ whole genome shotgun (WGS) entry which is preliminary data.</text>
</comment>
<evidence type="ECO:0000313" key="2">
    <source>
        <dbReference type="Proteomes" id="UP000434172"/>
    </source>
</evidence>
<reference evidence="1 2" key="1">
    <citation type="submission" date="2019-12" db="EMBL/GenBank/DDBJ databases">
        <title>A genome sequence resource for the geographically widespread anthracnose pathogen Colletotrichum asianum.</title>
        <authorList>
            <person name="Meng Y."/>
        </authorList>
    </citation>
    <scope>NUCLEOTIDE SEQUENCE [LARGE SCALE GENOMIC DNA]</scope>
    <source>
        <strain evidence="1 2">ICMP 18580</strain>
    </source>
</reference>
<protein>
    <submittedName>
        <fullName evidence="1">Uncharacterized protein</fullName>
    </submittedName>
</protein>
<sequence length="130" mass="14493">MIWAIDQDTSNFIAMGELFGDYSHLQLEGLDHDSADRLSDLFGQFTVCPAEPVSVETAYNPFQRHPMPLSGGTCKKGWYHNICCPKSSIPQEYEWNGEPERNVFGCSGKCGLGTFELNTDTVIEPKGNKQ</sequence>
<name>A0A8H3VWT7_9PEZI</name>
<dbReference type="Proteomes" id="UP000434172">
    <property type="component" value="Unassembled WGS sequence"/>
</dbReference>
<keyword evidence="2" id="KW-1185">Reference proteome</keyword>
<dbReference type="EMBL" id="WOWK01000144">
    <property type="protein sequence ID" value="KAF0316873.1"/>
    <property type="molecule type" value="Genomic_DNA"/>
</dbReference>
<organism evidence="1 2">
    <name type="scientific">Colletotrichum asianum</name>
    <dbReference type="NCBI Taxonomy" id="702518"/>
    <lineage>
        <taxon>Eukaryota</taxon>
        <taxon>Fungi</taxon>
        <taxon>Dikarya</taxon>
        <taxon>Ascomycota</taxon>
        <taxon>Pezizomycotina</taxon>
        <taxon>Sordariomycetes</taxon>
        <taxon>Hypocreomycetidae</taxon>
        <taxon>Glomerellales</taxon>
        <taxon>Glomerellaceae</taxon>
        <taxon>Colletotrichum</taxon>
        <taxon>Colletotrichum gloeosporioides species complex</taxon>
    </lineage>
</organism>
<dbReference type="AlphaFoldDB" id="A0A8H3VWT7"/>
<gene>
    <name evidence="1" type="ORF">GQ607_015886</name>
</gene>
<proteinExistence type="predicted"/>
<evidence type="ECO:0000313" key="1">
    <source>
        <dbReference type="EMBL" id="KAF0316873.1"/>
    </source>
</evidence>
<accession>A0A8H3VWT7</accession>